<dbReference type="EMBL" id="OOIN01000012">
    <property type="protein sequence ID" value="SPO25644.1"/>
    <property type="molecule type" value="Genomic_DNA"/>
</dbReference>
<keyword evidence="3" id="KW-1185">Reference proteome</keyword>
<reference evidence="2 3" key="1">
    <citation type="submission" date="2018-03" db="EMBL/GenBank/DDBJ databases">
        <authorList>
            <person name="Guldener U."/>
        </authorList>
    </citation>
    <scope>NUCLEOTIDE SEQUENCE [LARGE SCALE GENOMIC DNA]</scope>
    <source>
        <strain evidence="2 3">NBRC100155</strain>
    </source>
</reference>
<feature type="region of interest" description="Disordered" evidence="1">
    <location>
        <begin position="62"/>
        <end position="81"/>
    </location>
</feature>
<dbReference type="Proteomes" id="UP000324022">
    <property type="component" value="Unassembled WGS sequence"/>
</dbReference>
<organism evidence="2 3">
    <name type="scientific">Ustilago trichophora</name>
    <dbReference type="NCBI Taxonomy" id="86804"/>
    <lineage>
        <taxon>Eukaryota</taxon>
        <taxon>Fungi</taxon>
        <taxon>Dikarya</taxon>
        <taxon>Basidiomycota</taxon>
        <taxon>Ustilaginomycotina</taxon>
        <taxon>Ustilaginomycetes</taxon>
        <taxon>Ustilaginales</taxon>
        <taxon>Ustilaginaceae</taxon>
        <taxon>Ustilago</taxon>
    </lineage>
</organism>
<accession>A0A5C3E4Q2</accession>
<proteinExistence type="predicted"/>
<evidence type="ECO:0000313" key="3">
    <source>
        <dbReference type="Proteomes" id="UP000324022"/>
    </source>
</evidence>
<gene>
    <name evidence="2" type="ORF">UTRI_03009</name>
</gene>
<name>A0A5C3E4Q2_9BASI</name>
<evidence type="ECO:0000256" key="1">
    <source>
        <dbReference type="SAM" id="MobiDB-lite"/>
    </source>
</evidence>
<dbReference type="OrthoDB" id="5201563at2759"/>
<sequence length="162" mass="17615">MATAVRTSSQPLSSATTTIPSSILEIQDHARLIDHHASHVSSNGNNTTAGDVGSATSRTLAAGIWSPPTPSHGVRGGQVHPEWINPASWPIQRGTPAYRPIDTQLEHSRRPWANTVPEVVFTFTMIGIGVQTIGLANTIFRKTVGKIEAINRFFRYQCPHEV</sequence>
<protein>
    <submittedName>
        <fullName evidence="2">Uncharacterized protein</fullName>
    </submittedName>
</protein>
<dbReference type="AlphaFoldDB" id="A0A5C3E4Q2"/>
<evidence type="ECO:0000313" key="2">
    <source>
        <dbReference type="EMBL" id="SPO25644.1"/>
    </source>
</evidence>